<evidence type="ECO:0000313" key="6">
    <source>
        <dbReference type="EMBL" id="KPM85410.1"/>
    </source>
</evidence>
<gene>
    <name evidence="6" type="ORF">AOG27_01060</name>
</gene>
<protein>
    <submittedName>
        <fullName evidence="6">Protein-S-isoprenylcysteine methyltransferase</fullName>
    </submittedName>
</protein>
<dbReference type="PANTHER" id="PTHR12714">
    <property type="entry name" value="PROTEIN-S ISOPRENYLCYSTEINE O-METHYLTRANSFERASE"/>
    <property type="match status" value="1"/>
</dbReference>
<dbReference type="GO" id="GO:0032259">
    <property type="term" value="P:methylation"/>
    <property type="evidence" value="ECO:0007669"/>
    <property type="project" value="UniProtKB-KW"/>
</dbReference>
<dbReference type="EMBL" id="LJTC01000001">
    <property type="protein sequence ID" value="KPM85410.1"/>
    <property type="molecule type" value="Genomic_DNA"/>
</dbReference>
<dbReference type="AlphaFoldDB" id="A0A0P7E6W2"/>
<evidence type="ECO:0000256" key="2">
    <source>
        <dbReference type="ARBA" id="ARBA00022692"/>
    </source>
</evidence>
<dbReference type="InterPro" id="IPR007318">
    <property type="entry name" value="Phopholipid_MeTrfase"/>
</dbReference>
<sequence length="153" mass="17498">MNQLELKIPPVALLLIIALMMWGIAELFMSFSFSFFASSFVALIIAFLGVVFALLGVYQFRKQGTTVDPRIPEKSASLVTSGVYQFSRNPMYVGMLLMLVGWGIYLGNIASFIMLPVFILYMNRFQIMPEETFMAEKFGSAYQQYKKSVRRWL</sequence>
<dbReference type="STRING" id="570156.AOG27_01060"/>
<dbReference type="Gene3D" id="1.20.120.1630">
    <property type="match status" value="1"/>
</dbReference>
<feature type="transmembrane region" description="Helical" evidence="5">
    <location>
        <begin position="12"/>
        <end position="33"/>
    </location>
</feature>
<evidence type="ECO:0000313" key="7">
    <source>
        <dbReference type="Proteomes" id="UP000050378"/>
    </source>
</evidence>
<keyword evidence="3 5" id="KW-1133">Transmembrane helix</keyword>
<feature type="transmembrane region" description="Helical" evidence="5">
    <location>
        <begin position="40"/>
        <end position="60"/>
    </location>
</feature>
<dbReference type="PANTHER" id="PTHR12714:SF24">
    <property type="entry name" value="SLR1182 PROTEIN"/>
    <property type="match status" value="1"/>
</dbReference>
<dbReference type="OrthoDB" id="9811969at2"/>
<evidence type="ECO:0000256" key="5">
    <source>
        <dbReference type="SAM" id="Phobius"/>
    </source>
</evidence>
<evidence type="ECO:0000256" key="3">
    <source>
        <dbReference type="ARBA" id="ARBA00022989"/>
    </source>
</evidence>
<feature type="transmembrane region" description="Helical" evidence="5">
    <location>
        <begin position="91"/>
        <end position="121"/>
    </location>
</feature>
<dbReference type="RefSeq" id="WP_054551163.1">
    <property type="nucleotide sequence ID" value="NZ_LJTC01000001.1"/>
</dbReference>
<dbReference type="Pfam" id="PF04191">
    <property type="entry name" value="PEMT"/>
    <property type="match status" value="1"/>
</dbReference>
<reference evidence="6 7" key="1">
    <citation type="submission" date="2015-09" db="EMBL/GenBank/DDBJ databases">
        <title>Draft Genome Sequence of Pseudoalteromonas lipolytica UCD-48B.</title>
        <authorList>
            <person name="Krusor M."/>
            <person name="Coil D.A."/>
            <person name="Lang J.M."/>
            <person name="Eisen J.A."/>
            <person name="Alexiev A."/>
        </authorList>
    </citation>
    <scope>NUCLEOTIDE SEQUENCE [LARGE SCALE GENOMIC DNA]</scope>
    <source>
        <strain evidence="6 7">UCD-48B</strain>
    </source>
</reference>
<dbReference type="PATRIC" id="fig|570156.3.peg.210"/>
<comment type="caution">
    <text evidence="6">The sequence shown here is derived from an EMBL/GenBank/DDBJ whole genome shotgun (WGS) entry which is preliminary data.</text>
</comment>
<proteinExistence type="predicted"/>
<comment type="subcellular location">
    <subcellularLocation>
        <location evidence="1">Endomembrane system</location>
        <topology evidence="1">Multi-pass membrane protein</topology>
    </subcellularLocation>
</comment>
<keyword evidence="6" id="KW-0808">Transferase</keyword>
<dbReference type="GO" id="GO:0012505">
    <property type="term" value="C:endomembrane system"/>
    <property type="evidence" value="ECO:0007669"/>
    <property type="project" value="UniProtKB-SubCell"/>
</dbReference>
<name>A0A0P7E6W2_9GAMM</name>
<keyword evidence="4 5" id="KW-0472">Membrane</keyword>
<evidence type="ECO:0000256" key="1">
    <source>
        <dbReference type="ARBA" id="ARBA00004127"/>
    </source>
</evidence>
<organism evidence="6 7">
    <name type="scientific">Pseudoalteromonas lipolytica</name>
    <dbReference type="NCBI Taxonomy" id="570156"/>
    <lineage>
        <taxon>Bacteria</taxon>
        <taxon>Pseudomonadati</taxon>
        <taxon>Pseudomonadota</taxon>
        <taxon>Gammaproteobacteria</taxon>
        <taxon>Alteromonadales</taxon>
        <taxon>Pseudoalteromonadaceae</taxon>
        <taxon>Pseudoalteromonas</taxon>
    </lineage>
</organism>
<accession>A0A0P7E6W2</accession>
<keyword evidence="2 5" id="KW-0812">Transmembrane</keyword>
<keyword evidence="6" id="KW-0489">Methyltransferase</keyword>
<dbReference type="GO" id="GO:0008168">
    <property type="term" value="F:methyltransferase activity"/>
    <property type="evidence" value="ECO:0007669"/>
    <property type="project" value="UniProtKB-KW"/>
</dbReference>
<evidence type="ECO:0000256" key="4">
    <source>
        <dbReference type="ARBA" id="ARBA00023136"/>
    </source>
</evidence>
<dbReference type="Proteomes" id="UP000050378">
    <property type="component" value="Unassembled WGS sequence"/>
</dbReference>